<organism evidence="2 3">
    <name type="scientific">Candidatus Synechococcus spongiarum 15L</name>
    <dbReference type="NCBI Taxonomy" id="1608419"/>
    <lineage>
        <taxon>Bacteria</taxon>
        <taxon>Bacillati</taxon>
        <taxon>Cyanobacteriota</taxon>
        <taxon>Cyanophyceae</taxon>
        <taxon>Synechococcales</taxon>
        <taxon>Synechococcaceae</taxon>
        <taxon>Synechococcus</taxon>
    </lineage>
</organism>
<evidence type="ECO:0000313" key="2">
    <source>
        <dbReference type="EMBL" id="KKZ09963.1"/>
    </source>
</evidence>
<dbReference type="AlphaFoldDB" id="A0A0G8AQW0"/>
<reference evidence="2 3" key="1">
    <citation type="submission" date="2015-02" db="EMBL/GenBank/DDBJ databases">
        <authorList>
            <person name="Slaby B."/>
            <person name="Hentschel U."/>
        </authorList>
    </citation>
    <scope>NUCLEOTIDE SEQUENCE [LARGE SCALE GENOMIC DNA]</scope>
    <source>
        <strain evidence="2">15L</strain>
    </source>
</reference>
<evidence type="ECO:0000256" key="1">
    <source>
        <dbReference type="SAM" id="MobiDB-lite"/>
    </source>
</evidence>
<evidence type="ECO:0000313" key="3">
    <source>
        <dbReference type="Proteomes" id="UP000035037"/>
    </source>
</evidence>
<protein>
    <submittedName>
        <fullName evidence="2">Uncharacterized protein</fullName>
    </submittedName>
</protein>
<dbReference type="EMBL" id="JYFQ01000225">
    <property type="protein sequence ID" value="KKZ09963.1"/>
    <property type="molecule type" value="Genomic_DNA"/>
</dbReference>
<accession>A0A0G8AQW0</accession>
<comment type="caution">
    <text evidence="2">The sequence shown here is derived from an EMBL/GenBank/DDBJ whole genome shotgun (WGS) entry which is preliminary data.</text>
</comment>
<name>A0A0G8AQW0_9SYNE</name>
<gene>
    <name evidence="2" type="ORF">TQ37_10470</name>
</gene>
<sequence length="110" mass="11547">MGRSLCKGILLGLAVFQLMGHRPDGGDGDNQTNGKSGKKMPQGPVKAIRLTFLKRLQKKPRERRLGTGSAGGCCGSAVAAFRSLVLKGGEACIAAGTRLRGRSGREAQPR</sequence>
<proteinExistence type="predicted"/>
<feature type="region of interest" description="Disordered" evidence="1">
    <location>
        <begin position="21"/>
        <end position="44"/>
    </location>
</feature>
<reference evidence="2 3" key="2">
    <citation type="submission" date="2015-05" db="EMBL/GenBank/DDBJ databases">
        <title>Lifestyle Evolution in Cyanobacterial Symbionts of Sponges.</title>
        <authorList>
            <person name="Burgsdorf I."/>
            <person name="Slaby B.M."/>
            <person name="Handley K.M."/>
            <person name="Haber M."/>
            <person name="Blom J."/>
            <person name="Marshall C.W."/>
            <person name="Gilbert J.A."/>
            <person name="Hentschel U."/>
            <person name="Steindler L."/>
        </authorList>
    </citation>
    <scope>NUCLEOTIDE SEQUENCE [LARGE SCALE GENOMIC DNA]</scope>
    <source>
        <strain evidence="2">15L</strain>
    </source>
</reference>
<dbReference type="Proteomes" id="UP000035037">
    <property type="component" value="Unassembled WGS sequence"/>
</dbReference>